<dbReference type="AlphaFoldDB" id="A0A0D3JRZ0"/>
<dbReference type="Proteomes" id="UP000013827">
    <property type="component" value="Unassembled WGS sequence"/>
</dbReference>
<name>A0A0D3JRZ0_EMIH1</name>
<sequence length="303" mass="32240">AYRTGGEAAAVARLVSLRRHCGFGEAESVWRQHALDVLLRGSLLRGEHARASALLGEYRRHLAESDGPTDAAWGAELELLLQEGRLLEAIPAGRLPARRGAGALAWRAASQRPPPRPLRRRLVRRARLARPLLLSRAAARGRAARGGPARRSAAAAAGSGARDAPRLGRRGRAAAACVCQVPARESASVLQGSAAVGADAAGARLAAAARSARGLRQAARPHRGGRGGVPRLARARDRRSHRRARCRRAGLRRGRARRDAGGAAAARSPRRLRGGGCAPRRARRAGRGRSCRLRDVTRTGPWN</sequence>
<reference evidence="3" key="1">
    <citation type="journal article" date="2013" name="Nature">
        <title>Pan genome of the phytoplankton Emiliania underpins its global distribution.</title>
        <authorList>
            <person name="Read B.A."/>
            <person name="Kegel J."/>
            <person name="Klute M.J."/>
            <person name="Kuo A."/>
            <person name="Lefebvre S.C."/>
            <person name="Maumus F."/>
            <person name="Mayer C."/>
            <person name="Miller J."/>
            <person name="Monier A."/>
            <person name="Salamov A."/>
            <person name="Young J."/>
            <person name="Aguilar M."/>
            <person name="Claverie J.M."/>
            <person name="Frickenhaus S."/>
            <person name="Gonzalez K."/>
            <person name="Herman E.K."/>
            <person name="Lin Y.C."/>
            <person name="Napier J."/>
            <person name="Ogata H."/>
            <person name="Sarno A.F."/>
            <person name="Shmutz J."/>
            <person name="Schroeder D."/>
            <person name="de Vargas C."/>
            <person name="Verret F."/>
            <person name="von Dassow P."/>
            <person name="Valentin K."/>
            <person name="Van de Peer Y."/>
            <person name="Wheeler G."/>
            <person name="Dacks J.B."/>
            <person name="Delwiche C.F."/>
            <person name="Dyhrman S.T."/>
            <person name="Glockner G."/>
            <person name="John U."/>
            <person name="Richards T."/>
            <person name="Worden A.Z."/>
            <person name="Zhang X."/>
            <person name="Grigoriev I.V."/>
            <person name="Allen A.E."/>
            <person name="Bidle K."/>
            <person name="Borodovsky M."/>
            <person name="Bowler C."/>
            <person name="Brownlee C."/>
            <person name="Cock J.M."/>
            <person name="Elias M."/>
            <person name="Gladyshev V.N."/>
            <person name="Groth M."/>
            <person name="Guda C."/>
            <person name="Hadaegh A."/>
            <person name="Iglesias-Rodriguez M.D."/>
            <person name="Jenkins J."/>
            <person name="Jones B.M."/>
            <person name="Lawson T."/>
            <person name="Leese F."/>
            <person name="Lindquist E."/>
            <person name="Lobanov A."/>
            <person name="Lomsadze A."/>
            <person name="Malik S.B."/>
            <person name="Marsh M.E."/>
            <person name="Mackinder L."/>
            <person name="Mock T."/>
            <person name="Mueller-Roeber B."/>
            <person name="Pagarete A."/>
            <person name="Parker M."/>
            <person name="Probert I."/>
            <person name="Quesneville H."/>
            <person name="Raines C."/>
            <person name="Rensing S.A."/>
            <person name="Riano-Pachon D.M."/>
            <person name="Richier S."/>
            <person name="Rokitta S."/>
            <person name="Shiraiwa Y."/>
            <person name="Soanes D.M."/>
            <person name="van der Giezen M."/>
            <person name="Wahlund T.M."/>
            <person name="Williams B."/>
            <person name="Wilson W."/>
            <person name="Wolfe G."/>
            <person name="Wurch L.L."/>
        </authorList>
    </citation>
    <scope>NUCLEOTIDE SEQUENCE</scope>
</reference>
<dbReference type="RefSeq" id="XP_005778704.1">
    <property type="nucleotide sequence ID" value="XM_005778647.1"/>
</dbReference>
<evidence type="ECO:0000313" key="3">
    <source>
        <dbReference type="Proteomes" id="UP000013827"/>
    </source>
</evidence>
<evidence type="ECO:0008006" key="4">
    <source>
        <dbReference type="Google" id="ProtNLM"/>
    </source>
</evidence>
<reference evidence="2" key="2">
    <citation type="submission" date="2024-10" db="UniProtKB">
        <authorList>
            <consortium name="EnsemblProtists"/>
        </authorList>
    </citation>
    <scope>IDENTIFICATION</scope>
</reference>
<dbReference type="EnsemblProtists" id="EOD26275">
    <property type="protein sequence ID" value="EOD26275"/>
    <property type="gene ID" value="EMIHUDRAFT_457347"/>
</dbReference>
<proteinExistence type="predicted"/>
<evidence type="ECO:0000256" key="1">
    <source>
        <dbReference type="SAM" id="MobiDB-lite"/>
    </source>
</evidence>
<evidence type="ECO:0000313" key="2">
    <source>
        <dbReference type="EnsemblProtists" id="EOD26275"/>
    </source>
</evidence>
<feature type="compositionally biased region" description="Basic residues" evidence="1">
    <location>
        <begin position="236"/>
        <end position="256"/>
    </location>
</feature>
<protein>
    <recommendedName>
        <fullName evidence="4">Bacterial transcriptional activator domain-containing protein</fullName>
    </recommendedName>
</protein>
<feature type="region of interest" description="Disordered" evidence="1">
    <location>
        <begin position="139"/>
        <end position="167"/>
    </location>
</feature>
<dbReference type="PaxDb" id="2903-EOD26275"/>
<dbReference type="HOGENOM" id="CLU_920076_0_0_1"/>
<feature type="compositionally biased region" description="Low complexity" evidence="1">
    <location>
        <begin position="139"/>
        <end position="162"/>
    </location>
</feature>
<feature type="region of interest" description="Disordered" evidence="1">
    <location>
        <begin position="212"/>
        <end position="303"/>
    </location>
</feature>
<dbReference type="KEGG" id="ehx:EMIHUDRAFT_457347"/>
<keyword evidence="3" id="KW-1185">Reference proteome</keyword>
<dbReference type="GeneID" id="17271821"/>
<accession>A0A0D3JRZ0</accession>
<feature type="compositionally biased region" description="Basic residues" evidence="1">
    <location>
        <begin position="280"/>
        <end position="291"/>
    </location>
</feature>
<organism evidence="2 3">
    <name type="scientific">Emiliania huxleyi (strain CCMP1516)</name>
    <dbReference type="NCBI Taxonomy" id="280463"/>
    <lineage>
        <taxon>Eukaryota</taxon>
        <taxon>Haptista</taxon>
        <taxon>Haptophyta</taxon>
        <taxon>Prymnesiophyceae</taxon>
        <taxon>Isochrysidales</taxon>
        <taxon>Noelaerhabdaceae</taxon>
        <taxon>Emiliania</taxon>
    </lineage>
</organism>